<sequence>METTLITQVIGASSIIDTFKTHNKLNHPHLRTESESKIWLPTSFDIKEQIESSTSKIKIESSTFNNYKSHEINFYSSPRGSDEVEAIVAVIVEPSGCKIEVSCHPPSRGATAATIPWRGRPPAAAVPWSR</sequence>
<reference evidence="3" key="3">
    <citation type="journal article" date="2005" name="Nature">
        <title>The map-based sequence of the rice genome.</title>
        <authorList>
            <consortium name="International rice genome sequencing project (IRGSP)"/>
            <person name="Matsumoto T."/>
            <person name="Wu J."/>
            <person name="Kanamori H."/>
            <person name="Katayose Y."/>
            <person name="Fujisawa M."/>
            <person name="Namiki N."/>
            <person name="Mizuno H."/>
            <person name="Yamamoto K."/>
            <person name="Antonio B.A."/>
            <person name="Baba T."/>
            <person name="Sakata K."/>
            <person name="Nagamura Y."/>
            <person name="Aoki H."/>
            <person name="Arikawa K."/>
            <person name="Arita K."/>
            <person name="Bito T."/>
            <person name="Chiden Y."/>
            <person name="Fujitsuka N."/>
            <person name="Fukunaka R."/>
            <person name="Hamada M."/>
            <person name="Harada C."/>
            <person name="Hayashi A."/>
            <person name="Hijishita S."/>
            <person name="Honda M."/>
            <person name="Hosokawa S."/>
            <person name="Ichikawa Y."/>
            <person name="Idonuma A."/>
            <person name="Iijima M."/>
            <person name="Ikeda M."/>
            <person name="Ikeno M."/>
            <person name="Ito K."/>
            <person name="Ito S."/>
            <person name="Ito T."/>
            <person name="Ito Y."/>
            <person name="Ito Y."/>
            <person name="Iwabuchi A."/>
            <person name="Kamiya K."/>
            <person name="Karasawa W."/>
            <person name="Kurita K."/>
            <person name="Katagiri S."/>
            <person name="Kikuta A."/>
            <person name="Kobayashi H."/>
            <person name="Kobayashi N."/>
            <person name="Machita K."/>
            <person name="Maehara T."/>
            <person name="Masukawa M."/>
            <person name="Mizubayashi T."/>
            <person name="Mukai Y."/>
            <person name="Nagasaki H."/>
            <person name="Nagata Y."/>
            <person name="Naito S."/>
            <person name="Nakashima M."/>
            <person name="Nakama Y."/>
            <person name="Nakamichi Y."/>
            <person name="Nakamura M."/>
            <person name="Meguro A."/>
            <person name="Negishi M."/>
            <person name="Ohta I."/>
            <person name="Ohta T."/>
            <person name="Okamoto M."/>
            <person name="Ono N."/>
            <person name="Saji S."/>
            <person name="Sakaguchi M."/>
            <person name="Sakai K."/>
            <person name="Shibata M."/>
            <person name="Shimokawa T."/>
            <person name="Song J."/>
            <person name="Takazaki Y."/>
            <person name="Terasawa K."/>
            <person name="Tsugane M."/>
            <person name="Tsuji K."/>
            <person name="Ueda S."/>
            <person name="Waki K."/>
            <person name="Yamagata H."/>
            <person name="Yamamoto M."/>
            <person name="Yamamoto S."/>
            <person name="Yamane H."/>
            <person name="Yoshiki S."/>
            <person name="Yoshihara R."/>
            <person name="Yukawa K."/>
            <person name="Zhong H."/>
            <person name="Yano M."/>
            <person name="Yuan Q."/>
            <person name="Ouyang S."/>
            <person name="Liu J."/>
            <person name="Jones K.M."/>
            <person name="Gansberger K."/>
            <person name="Moffat K."/>
            <person name="Hill J."/>
            <person name="Bera J."/>
            <person name="Fadrosh D."/>
            <person name="Jin S."/>
            <person name="Johri S."/>
            <person name="Kim M."/>
            <person name="Overton L."/>
            <person name="Reardon M."/>
            <person name="Tsitrin T."/>
            <person name="Vuong H."/>
            <person name="Weaver B."/>
            <person name="Ciecko A."/>
            <person name="Tallon L."/>
            <person name="Jackson J."/>
            <person name="Pai G."/>
            <person name="Aken S.V."/>
            <person name="Utterback T."/>
            <person name="Reidmuller S."/>
            <person name="Feldblyum T."/>
            <person name="Hsiao J."/>
            <person name="Zismann V."/>
            <person name="Iobst S."/>
            <person name="de Vazeille A.R."/>
            <person name="Buell C.R."/>
            <person name="Ying K."/>
            <person name="Li Y."/>
            <person name="Lu T."/>
            <person name="Huang Y."/>
            <person name="Zhao Q."/>
            <person name="Feng Q."/>
            <person name="Zhang L."/>
            <person name="Zhu J."/>
            <person name="Weng Q."/>
            <person name="Mu J."/>
            <person name="Lu Y."/>
            <person name="Fan D."/>
            <person name="Liu Y."/>
            <person name="Guan J."/>
            <person name="Zhang Y."/>
            <person name="Yu S."/>
            <person name="Liu X."/>
            <person name="Zhang Y."/>
            <person name="Hong G."/>
            <person name="Han B."/>
            <person name="Choisne N."/>
            <person name="Demange N."/>
            <person name="Orjeda G."/>
            <person name="Samain S."/>
            <person name="Cattolico L."/>
            <person name="Pelletier E."/>
            <person name="Couloux A."/>
            <person name="Segurens B."/>
            <person name="Wincker P."/>
            <person name="D'Hont A."/>
            <person name="Scarpelli C."/>
            <person name="Weissenbach J."/>
            <person name="Salanoubat M."/>
            <person name="Quetier F."/>
            <person name="Yu Y."/>
            <person name="Kim H.R."/>
            <person name="Rambo T."/>
            <person name="Currie J."/>
            <person name="Collura K."/>
            <person name="Luo M."/>
            <person name="Yang T."/>
            <person name="Ammiraju J.S.S."/>
            <person name="Engler F."/>
            <person name="Soderlund C."/>
            <person name="Wing R.A."/>
            <person name="Palmer L.E."/>
            <person name="de la Bastide M."/>
            <person name="Spiegel L."/>
            <person name="Nascimento L."/>
            <person name="Zutavern T."/>
            <person name="O'Shaughnessy A."/>
            <person name="Dike S."/>
            <person name="Dedhia N."/>
            <person name="Preston R."/>
            <person name="Balija V."/>
            <person name="McCombie W.R."/>
            <person name="Chow T."/>
            <person name="Chen H."/>
            <person name="Chung M."/>
            <person name="Chen C."/>
            <person name="Shaw J."/>
            <person name="Wu H."/>
            <person name="Hsiao K."/>
            <person name="Chao Y."/>
            <person name="Chu M."/>
            <person name="Cheng C."/>
            <person name="Hour A."/>
            <person name="Lee P."/>
            <person name="Lin S."/>
            <person name="Lin Y."/>
            <person name="Liou J."/>
            <person name="Liu S."/>
            <person name="Hsing Y."/>
            <person name="Raghuvanshi S."/>
            <person name="Mohanty A."/>
            <person name="Bharti A.K."/>
            <person name="Gaur A."/>
            <person name="Gupta V."/>
            <person name="Kumar D."/>
            <person name="Ravi V."/>
            <person name="Vij S."/>
            <person name="Kapur A."/>
            <person name="Khurana P."/>
            <person name="Khurana P."/>
            <person name="Khurana J.P."/>
            <person name="Tyagi A.K."/>
            <person name="Gaikwad K."/>
            <person name="Singh A."/>
            <person name="Dalal V."/>
            <person name="Srivastava S."/>
            <person name="Dixit A."/>
            <person name="Pal A.K."/>
            <person name="Ghazi I.A."/>
            <person name="Yadav M."/>
            <person name="Pandit A."/>
            <person name="Bhargava A."/>
            <person name="Sureshbabu K."/>
            <person name="Batra K."/>
            <person name="Sharma T.R."/>
            <person name="Mohapatra T."/>
            <person name="Singh N.K."/>
            <person name="Messing J."/>
            <person name="Nelson A.B."/>
            <person name="Fuks G."/>
            <person name="Kavchok S."/>
            <person name="Keizer G."/>
            <person name="Linton E."/>
            <person name="Llaca V."/>
            <person name="Song R."/>
            <person name="Tanyolac B."/>
            <person name="Young S."/>
            <person name="Ho-Il K."/>
            <person name="Hahn J.H."/>
            <person name="Sangsakoo G."/>
            <person name="Vanavichit A."/>
            <person name="de Mattos Luiz.A.T."/>
            <person name="Zimmer P.D."/>
            <person name="Malone G."/>
            <person name="Dellagostin O."/>
            <person name="de Oliveira A.C."/>
            <person name="Bevan M."/>
            <person name="Bancroft I."/>
            <person name="Minx P."/>
            <person name="Cordum H."/>
            <person name="Wilson R."/>
            <person name="Cheng Z."/>
            <person name="Jin W."/>
            <person name="Jiang J."/>
            <person name="Leong S.A."/>
            <person name="Iwama H."/>
            <person name="Gojobori T."/>
            <person name="Itoh T."/>
            <person name="Niimura Y."/>
            <person name="Fujii Y."/>
            <person name="Habara T."/>
            <person name="Sakai H."/>
            <person name="Sato Y."/>
            <person name="Wilson G."/>
            <person name="Kumar K."/>
            <person name="McCouch S."/>
            <person name="Juretic N."/>
            <person name="Hoen D."/>
            <person name="Wright S."/>
            <person name="Bruskiewich R."/>
            <person name="Bureau T."/>
            <person name="Miyao A."/>
            <person name="Hirochika H."/>
            <person name="Nishikawa T."/>
            <person name="Kadowaki K."/>
            <person name="Sugiura M."/>
            <person name="Burr B."/>
            <person name="Sasaki T."/>
        </authorList>
    </citation>
    <scope>NUCLEOTIDE SEQUENCE [LARGE SCALE GENOMIC DNA]</scope>
    <source>
        <strain evidence="3">cv. Nipponbare</strain>
    </source>
</reference>
<reference evidence="1" key="1">
    <citation type="submission" date="2001-05" db="EMBL/GenBank/DDBJ databases">
        <title>Oryza sativa nipponbare(GA3) genomic DNA, chromosome 6, PAC clone:P0007G12.</title>
        <authorList>
            <person name="Sasaki T."/>
            <person name="Matsumoto T."/>
            <person name="Yamamoto K."/>
        </authorList>
    </citation>
    <scope>NUCLEOTIDE SEQUENCE</scope>
</reference>
<proteinExistence type="predicted"/>
<reference evidence="3" key="4">
    <citation type="journal article" date="2008" name="Nucleic Acids Res.">
        <title>The rice annotation project database (RAP-DB): 2008 update.</title>
        <authorList>
            <consortium name="The rice annotation project (RAP)"/>
        </authorList>
    </citation>
    <scope>GENOME REANNOTATION</scope>
    <source>
        <strain evidence="3">cv. Nipponbare</strain>
    </source>
</reference>
<gene>
    <name evidence="2" type="ORF">B1068H08.37</name>
    <name evidence="1" type="ORF">P0007G12.9</name>
</gene>
<dbReference type="EMBL" id="AP004810">
    <property type="protein sequence ID" value="BAD54303.1"/>
    <property type="molecule type" value="Genomic_DNA"/>
</dbReference>
<protein>
    <submittedName>
        <fullName evidence="2">Uncharacterized protein</fullName>
    </submittedName>
</protein>
<name>Q5Z6W6_ORYSJ</name>
<reference evidence="2" key="2">
    <citation type="submission" date="2002-03" db="EMBL/GenBank/DDBJ databases">
        <title>Oryza sativa nipponbare(GA3) genomic DNA, chromosome 6, BAC clone:B1068H08.</title>
        <authorList>
            <person name="Sasaki T."/>
            <person name="Matsumoto T."/>
            <person name="Yamamoto K."/>
        </authorList>
    </citation>
    <scope>NUCLEOTIDE SEQUENCE</scope>
</reference>
<accession>Q5Z6W6</accession>
<dbReference type="EMBL" id="AP003608">
    <property type="protein sequence ID" value="BAD53539.1"/>
    <property type="molecule type" value="Genomic_DNA"/>
</dbReference>
<organism evidence="2 3">
    <name type="scientific">Oryza sativa subsp. japonica</name>
    <name type="common">Rice</name>
    <dbReference type="NCBI Taxonomy" id="39947"/>
    <lineage>
        <taxon>Eukaryota</taxon>
        <taxon>Viridiplantae</taxon>
        <taxon>Streptophyta</taxon>
        <taxon>Embryophyta</taxon>
        <taxon>Tracheophyta</taxon>
        <taxon>Spermatophyta</taxon>
        <taxon>Magnoliopsida</taxon>
        <taxon>Liliopsida</taxon>
        <taxon>Poales</taxon>
        <taxon>Poaceae</taxon>
        <taxon>BOP clade</taxon>
        <taxon>Oryzoideae</taxon>
        <taxon>Oryzeae</taxon>
        <taxon>Oryzinae</taxon>
        <taxon>Oryza</taxon>
        <taxon>Oryza sativa</taxon>
    </lineage>
</organism>
<evidence type="ECO:0000313" key="2">
    <source>
        <dbReference type="EMBL" id="BAD54303.1"/>
    </source>
</evidence>
<dbReference type="AlphaFoldDB" id="Q5Z6W6"/>
<evidence type="ECO:0000313" key="3">
    <source>
        <dbReference type="Proteomes" id="UP000000763"/>
    </source>
</evidence>
<dbReference type="Proteomes" id="UP000000763">
    <property type="component" value="Chromosome 6"/>
</dbReference>
<evidence type="ECO:0000313" key="1">
    <source>
        <dbReference type="EMBL" id="BAD53539.1"/>
    </source>
</evidence>